<dbReference type="GO" id="GO:0003677">
    <property type="term" value="F:DNA binding"/>
    <property type="evidence" value="ECO:0007669"/>
    <property type="project" value="UniProtKB-KW"/>
</dbReference>
<evidence type="ECO:0000256" key="2">
    <source>
        <dbReference type="ARBA" id="ARBA00023125"/>
    </source>
</evidence>
<feature type="domain" description="IclR-ED" evidence="5">
    <location>
        <begin position="75"/>
        <end position="248"/>
    </location>
</feature>
<dbReference type="InterPro" id="IPR029016">
    <property type="entry name" value="GAF-like_dom_sf"/>
</dbReference>
<dbReference type="InterPro" id="IPR014757">
    <property type="entry name" value="Tscrpt_reg_IclR_C"/>
</dbReference>
<dbReference type="Pfam" id="PF01614">
    <property type="entry name" value="IclR_C"/>
    <property type="match status" value="1"/>
</dbReference>
<reference evidence="6" key="1">
    <citation type="journal article" date="2014" name="Int. J. Syst. Evol. Microbiol.">
        <title>Complete genome sequence of Corynebacterium casei LMG S-19264T (=DSM 44701T), isolated from a smear-ripened cheese.</title>
        <authorList>
            <consortium name="US DOE Joint Genome Institute (JGI-PGF)"/>
            <person name="Walter F."/>
            <person name="Albersmeier A."/>
            <person name="Kalinowski J."/>
            <person name="Ruckert C."/>
        </authorList>
    </citation>
    <scope>NUCLEOTIDE SEQUENCE</scope>
    <source>
        <strain evidence="6">KCTC 22169</strain>
    </source>
</reference>
<keyword evidence="7" id="KW-1185">Reference proteome</keyword>
<dbReference type="PROSITE" id="PS51077">
    <property type="entry name" value="HTH_ICLR"/>
    <property type="match status" value="1"/>
</dbReference>
<dbReference type="PROSITE" id="PS51078">
    <property type="entry name" value="ICLR_ED"/>
    <property type="match status" value="1"/>
</dbReference>
<keyword evidence="2" id="KW-0238">DNA-binding</keyword>
<sequence>MTAEDPKSSGQVTALVRGLSILRSFSRDSTELSNGDLARLTGLAKSTVSRLTHTLTEQGFLTSGVNNDRYRLGPGVLGLGFQYLAHSGIQQFAAPHMQALANAVGCSIALGVADGDSVMYQYVANCGNPYGLRLTSGDRLPLLQTAMGRVLVAMHAREERPLDVSVDAQPTVERSLADLDRLGACLSLGEWKPEIHAIAVPIYPIPGGPIMALNCGGSSVTLPQVKLEVEILPQLKDTALTIEAMLKSAP</sequence>
<name>A0A918JZF4_9GAMM</name>
<dbReference type="Pfam" id="PF09339">
    <property type="entry name" value="HTH_IclR"/>
    <property type="match status" value="1"/>
</dbReference>
<dbReference type="PANTHER" id="PTHR30136">
    <property type="entry name" value="HELIX-TURN-HELIX TRANSCRIPTIONAL REGULATOR, ICLR FAMILY"/>
    <property type="match status" value="1"/>
</dbReference>
<dbReference type="RefSeq" id="WP_189606584.1">
    <property type="nucleotide sequence ID" value="NZ_BMXR01000001.1"/>
</dbReference>
<dbReference type="SUPFAM" id="SSF55781">
    <property type="entry name" value="GAF domain-like"/>
    <property type="match status" value="1"/>
</dbReference>
<dbReference type="InterPro" id="IPR005471">
    <property type="entry name" value="Tscrpt_reg_IclR_N"/>
</dbReference>
<comment type="caution">
    <text evidence="6">The sequence shown here is derived from an EMBL/GenBank/DDBJ whole genome shotgun (WGS) entry which is preliminary data.</text>
</comment>
<protein>
    <submittedName>
        <fullName evidence="6">Transcriptional regulator</fullName>
    </submittedName>
</protein>
<dbReference type="Gene3D" id="3.30.450.40">
    <property type="match status" value="1"/>
</dbReference>
<dbReference type="EMBL" id="BMXR01000001">
    <property type="protein sequence ID" value="GGX38928.1"/>
    <property type="molecule type" value="Genomic_DNA"/>
</dbReference>
<dbReference type="InterPro" id="IPR036390">
    <property type="entry name" value="WH_DNA-bd_sf"/>
</dbReference>
<evidence type="ECO:0000259" key="4">
    <source>
        <dbReference type="PROSITE" id="PS51077"/>
    </source>
</evidence>
<dbReference type="GO" id="GO:0003700">
    <property type="term" value="F:DNA-binding transcription factor activity"/>
    <property type="evidence" value="ECO:0007669"/>
    <property type="project" value="TreeGrafter"/>
</dbReference>
<keyword evidence="3" id="KW-0804">Transcription</keyword>
<dbReference type="Gene3D" id="1.10.10.10">
    <property type="entry name" value="Winged helix-like DNA-binding domain superfamily/Winged helix DNA-binding domain"/>
    <property type="match status" value="1"/>
</dbReference>
<evidence type="ECO:0000256" key="3">
    <source>
        <dbReference type="ARBA" id="ARBA00023163"/>
    </source>
</evidence>
<proteinExistence type="predicted"/>
<gene>
    <name evidence="6" type="ORF">GCM10007392_01490</name>
</gene>
<accession>A0A918JZF4</accession>
<dbReference type="GO" id="GO:0045892">
    <property type="term" value="P:negative regulation of DNA-templated transcription"/>
    <property type="evidence" value="ECO:0007669"/>
    <property type="project" value="TreeGrafter"/>
</dbReference>
<organism evidence="6 7">
    <name type="scientific">Saccharospirillum salsuginis</name>
    <dbReference type="NCBI Taxonomy" id="418750"/>
    <lineage>
        <taxon>Bacteria</taxon>
        <taxon>Pseudomonadati</taxon>
        <taxon>Pseudomonadota</taxon>
        <taxon>Gammaproteobacteria</taxon>
        <taxon>Oceanospirillales</taxon>
        <taxon>Saccharospirillaceae</taxon>
        <taxon>Saccharospirillum</taxon>
    </lineage>
</organism>
<dbReference type="InterPro" id="IPR050707">
    <property type="entry name" value="HTH_MetabolicPath_Reg"/>
</dbReference>
<dbReference type="SUPFAM" id="SSF46785">
    <property type="entry name" value="Winged helix' DNA-binding domain"/>
    <property type="match status" value="1"/>
</dbReference>
<feature type="domain" description="HTH iclR-type" evidence="4">
    <location>
        <begin position="12"/>
        <end position="74"/>
    </location>
</feature>
<evidence type="ECO:0000313" key="6">
    <source>
        <dbReference type="EMBL" id="GGX38928.1"/>
    </source>
</evidence>
<reference evidence="6" key="2">
    <citation type="submission" date="2020-09" db="EMBL/GenBank/DDBJ databases">
        <authorList>
            <person name="Sun Q."/>
            <person name="Kim S."/>
        </authorList>
    </citation>
    <scope>NUCLEOTIDE SEQUENCE</scope>
    <source>
        <strain evidence="6">KCTC 22169</strain>
    </source>
</reference>
<evidence type="ECO:0000256" key="1">
    <source>
        <dbReference type="ARBA" id="ARBA00023015"/>
    </source>
</evidence>
<dbReference type="SMART" id="SM00346">
    <property type="entry name" value="HTH_ICLR"/>
    <property type="match status" value="1"/>
</dbReference>
<dbReference type="Proteomes" id="UP000626148">
    <property type="component" value="Unassembled WGS sequence"/>
</dbReference>
<dbReference type="PANTHER" id="PTHR30136:SF33">
    <property type="entry name" value="TRANSCRIPTIONAL REGULATORY PROTEIN"/>
    <property type="match status" value="1"/>
</dbReference>
<evidence type="ECO:0000313" key="7">
    <source>
        <dbReference type="Proteomes" id="UP000626148"/>
    </source>
</evidence>
<evidence type="ECO:0000259" key="5">
    <source>
        <dbReference type="PROSITE" id="PS51078"/>
    </source>
</evidence>
<dbReference type="InterPro" id="IPR036388">
    <property type="entry name" value="WH-like_DNA-bd_sf"/>
</dbReference>
<dbReference type="AlphaFoldDB" id="A0A918JZF4"/>
<keyword evidence="1" id="KW-0805">Transcription regulation</keyword>